<dbReference type="EMBL" id="CAJNOL010000087">
    <property type="protein sequence ID" value="CAF0832651.1"/>
    <property type="molecule type" value="Genomic_DNA"/>
</dbReference>
<evidence type="ECO:0000313" key="5">
    <source>
        <dbReference type="Proteomes" id="UP000663854"/>
    </source>
</evidence>
<comment type="caution">
    <text evidence="2">The sequence shown here is derived from an EMBL/GenBank/DDBJ whole genome shotgun (WGS) entry which is preliminary data.</text>
</comment>
<evidence type="ECO:0000313" key="2">
    <source>
        <dbReference type="EMBL" id="CAF0722004.1"/>
    </source>
</evidence>
<dbReference type="AlphaFoldDB" id="A0A813MIH4"/>
<evidence type="ECO:0000313" key="3">
    <source>
        <dbReference type="EMBL" id="CAF0832651.1"/>
    </source>
</evidence>
<evidence type="ECO:0000313" key="6">
    <source>
        <dbReference type="Proteomes" id="UP000663870"/>
    </source>
</evidence>
<feature type="region of interest" description="Disordered" evidence="1">
    <location>
        <begin position="1"/>
        <end position="31"/>
    </location>
</feature>
<dbReference type="EMBL" id="CAJNOT010000159">
    <property type="protein sequence ID" value="CAF0870798.1"/>
    <property type="molecule type" value="Genomic_DNA"/>
</dbReference>
<gene>
    <name evidence="3" type="ORF">JXQ802_LOCUS5776</name>
    <name evidence="2" type="ORF">PYM288_LOCUS271</name>
    <name evidence="4" type="ORF">ZHD862_LOCUS5868</name>
</gene>
<feature type="compositionally biased region" description="Acidic residues" evidence="1">
    <location>
        <begin position="22"/>
        <end position="31"/>
    </location>
</feature>
<evidence type="ECO:0000313" key="4">
    <source>
        <dbReference type="EMBL" id="CAF0870798.1"/>
    </source>
</evidence>
<organism evidence="2 5">
    <name type="scientific">Rotaria sordida</name>
    <dbReference type="NCBI Taxonomy" id="392033"/>
    <lineage>
        <taxon>Eukaryota</taxon>
        <taxon>Metazoa</taxon>
        <taxon>Spiralia</taxon>
        <taxon>Gnathifera</taxon>
        <taxon>Rotifera</taxon>
        <taxon>Eurotatoria</taxon>
        <taxon>Bdelloidea</taxon>
        <taxon>Philodinida</taxon>
        <taxon>Philodinidae</taxon>
        <taxon>Rotaria</taxon>
    </lineage>
</organism>
<dbReference type="Proteomes" id="UP000663870">
    <property type="component" value="Unassembled WGS sequence"/>
</dbReference>
<sequence>MSTMELAKAIPSRSLSQTDTAVNDDDNDNSDIQEQQRIYDLNTLRHFLLTSNAEQRAARRKQQEVVKQELIREYLQSLSDQDSNRFQEIKKRFKTYCNSYEDLMNSNWAACG</sequence>
<evidence type="ECO:0000256" key="1">
    <source>
        <dbReference type="SAM" id="MobiDB-lite"/>
    </source>
</evidence>
<dbReference type="EMBL" id="CAJNOH010000001">
    <property type="protein sequence ID" value="CAF0722004.1"/>
    <property type="molecule type" value="Genomic_DNA"/>
</dbReference>
<dbReference type="Proteomes" id="UP000663864">
    <property type="component" value="Unassembled WGS sequence"/>
</dbReference>
<protein>
    <submittedName>
        <fullName evidence="2">Uncharacterized protein</fullName>
    </submittedName>
</protein>
<name>A0A813MIH4_9BILA</name>
<proteinExistence type="predicted"/>
<keyword evidence="6" id="KW-1185">Reference proteome</keyword>
<reference evidence="2" key="1">
    <citation type="submission" date="2021-02" db="EMBL/GenBank/DDBJ databases">
        <authorList>
            <person name="Nowell W R."/>
        </authorList>
    </citation>
    <scope>NUCLEOTIDE SEQUENCE</scope>
</reference>
<dbReference type="Proteomes" id="UP000663854">
    <property type="component" value="Unassembled WGS sequence"/>
</dbReference>
<accession>A0A813MIH4</accession>